<evidence type="ECO:0000259" key="1">
    <source>
        <dbReference type="Pfam" id="PF12802"/>
    </source>
</evidence>
<dbReference type="SUPFAM" id="SSF46785">
    <property type="entry name" value="Winged helix' DNA-binding domain"/>
    <property type="match status" value="1"/>
</dbReference>
<organism evidence="2 3">
    <name type="scientific">Dyella marensis</name>
    <dbReference type="NCBI Taxonomy" id="500610"/>
    <lineage>
        <taxon>Bacteria</taxon>
        <taxon>Pseudomonadati</taxon>
        <taxon>Pseudomonadota</taxon>
        <taxon>Gammaproteobacteria</taxon>
        <taxon>Lysobacterales</taxon>
        <taxon>Rhodanobacteraceae</taxon>
        <taxon>Dyella</taxon>
    </lineage>
</organism>
<dbReference type="InterPro" id="IPR043129">
    <property type="entry name" value="ATPase_NBD"/>
</dbReference>
<sequence length="387" mass="41376">MAAPTPFARQLHPAFLRDVDSGAAVSSNERDLLDLVRRHGTTTRADLVRATGLTAQSVMRLVDELVERGMLELGETRSQGRGKPAATVTLVPDYAHAIGVSITTDSIALGLMDFAGNLLGQHQEPMRATGRGALLRRIRTLAERLLHKSEVDEDSVFGVGLGMTGFFIGEGSKVNPPEPLDGLALLEVDTLLADAMGHPVWLDNDGSVAAIGESLHGVGHRYRDFAYFYFGHGFGGGLIMDGRCSRGAHGNAGEFAGMLPALGLERAALETLRSMLVKDGEDLPDIQALVEQYDPAWPAIERWIERVAPGLSVIASAVVAIVDPQAIVLGGRIPPDLAQRLIPRIAIDNVSRRGHARPQPAIVTAQAPFDAVALGAASLPFKECFFH</sequence>
<dbReference type="Proteomes" id="UP000199477">
    <property type="component" value="Unassembled WGS sequence"/>
</dbReference>
<feature type="domain" description="HTH marR-type" evidence="1">
    <location>
        <begin position="28"/>
        <end position="81"/>
    </location>
</feature>
<dbReference type="AlphaFoldDB" id="A0A1I1ZIY6"/>
<gene>
    <name evidence="2" type="ORF">SAMN02799615_00734</name>
</gene>
<dbReference type="Gene3D" id="1.10.10.10">
    <property type="entry name" value="Winged helix-like DNA-binding domain superfamily/Winged helix DNA-binding domain"/>
    <property type="match status" value="1"/>
</dbReference>
<dbReference type="Pfam" id="PF12802">
    <property type="entry name" value="MarR_2"/>
    <property type="match status" value="1"/>
</dbReference>
<dbReference type="GO" id="GO:0003700">
    <property type="term" value="F:DNA-binding transcription factor activity"/>
    <property type="evidence" value="ECO:0007669"/>
    <property type="project" value="InterPro"/>
</dbReference>
<evidence type="ECO:0000313" key="2">
    <source>
        <dbReference type="EMBL" id="SFE31671.1"/>
    </source>
</evidence>
<dbReference type="InterPro" id="IPR036390">
    <property type="entry name" value="WH_DNA-bd_sf"/>
</dbReference>
<proteinExistence type="predicted"/>
<dbReference type="Pfam" id="PF00480">
    <property type="entry name" value="ROK"/>
    <property type="match status" value="1"/>
</dbReference>
<dbReference type="SUPFAM" id="SSF53067">
    <property type="entry name" value="Actin-like ATPase domain"/>
    <property type="match status" value="1"/>
</dbReference>
<dbReference type="InterPro" id="IPR000835">
    <property type="entry name" value="HTH_MarR-typ"/>
</dbReference>
<keyword evidence="2" id="KW-0808">Transferase</keyword>
<keyword evidence="2" id="KW-0418">Kinase</keyword>
<protein>
    <submittedName>
        <fullName evidence="2">Sugar kinase of the NBD/HSP70 family, may contain an N-terminal HTH domain</fullName>
    </submittedName>
</protein>
<dbReference type="RefSeq" id="WP_026636652.1">
    <property type="nucleotide sequence ID" value="NZ_FONH01000002.1"/>
</dbReference>
<reference evidence="3" key="1">
    <citation type="submission" date="2016-10" db="EMBL/GenBank/DDBJ databases">
        <authorList>
            <person name="Varghese N."/>
            <person name="Submissions S."/>
        </authorList>
    </citation>
    <scope>NUCLEOTIDE SEQUENCE [LARGE SCALE GENOMIC DNA]</scope>
    <source>
        <strain evidence="3">UNC178MFTsu3.1</strain>
    </source>
</reference>
<dbReference type="PANTHER" id="PTHR18964:SF169">
    <property type="entry name" value="N-ACETYLMANNOSAMINE KINASE"/>
    <property type="match status" value="1"/>
</dbReference>
<accession>A0A1I1ZIY6</accession>
<name>A0A1I1ZIY6_9GAMM</name>
<dbReference type="Gene3D" id="3.30.420.40">
    <property type="match status" value="2"/>
</dbReference>
<evidence type="ECO:0000313" key="3">
    <source>
        <dbReference type="Proteomes" id="UP000199477"/>
    </source>
</evidence>
<dbReference type="PANTHER" id="PTHR18964">
    <property type="entry name" value="ROK (REPRESSOR, ORF, KINASE) FAMILY"/>
    <property type="match status" value="1"/>
</dbReference>
<dbReference type="GO" id="GO:0019262">
    <property type="term" value="P:N-acetylneuraminate catabolic process"/>
    <property type="evidence" value="ECO:0007669"/>
    <property type="project" value="TreeGrafter"/>
</dbReference>
<dbReference type="InterPro" id="IPR000600">
    <property type="entry name" value="ROK"/>
</dbReference>
<keyword evidence="3" id="KW-1185">Reference proteome</keyword>
<dbReference type="InterPro" id="IPR036388">
    <property type="entry name" value="WH-like_DNA-bd_sf"/>
</dbReference>
<dbReference type="GO" id="GO:0009384">
    <property type="term" value="F:N-acylmannosamine kinase activity"/>
    <property type="evidence" value="ECO:0007669"/>
    <property type="project" value="TreeGrafter"/>
</dbReference>
<dbReference type="EMBL" id="FONH01000002">
    <property type="protein sequence ID" value="SFE31671.1"/>
    <property type="molecule type" value="Genomic_DNA"/>
</dbReference>
<dbReference type="STRING" id="500610.SAMN02799615_00734"/>